<feature type="region of interest" description="Disordered" evidence="4">
    <location>
        <begin position="72"/>
        <end position="109"/>
    </location>
</feature>
<feature type="domain" description="Zn(2)-C6 fungal-type" evidence="5">
    <location>
        <begin position="118"/>
        <end position="149"/>
    </location>
</feature>
<feature type="compositionally biased region" description="Basic and acidic residues" evidence="4">
    <location>
        <begin position="85"/>
        <end position="107"/>
    </location>
</feature>
<organism evidence="8 10">
    <name type="scientific">Purpureocillium lilacinum</name>
    <name type="common">Paecilomyces lilacinus</name>
    <dbReference type="NCBI Taxonomy" id="33203"/>
    <lineage>
        <taxon>Eukaryota</taxon>
        <taxon>Fungi</taxon>
        <taxon>Dikarya</taxon>
        <taxon>Ascomycota</taxon>
        <taxon>Pezizomycotina</taxon>
        <taxon>Sordariomycetes</taxon>
        <taxon>Hypocreomycetidae</taxon>
        <taxon>Hypocreales</taxon>
        <taxon>Ophiocordycipitaceae</taxon>
        <taxon>Purpureocillium</taxon>
    </lineage>
</organism>
<comment type="caution">
    <text evidence="8">The sequence shown here is derived from an EMBL/GenBank/DDBJ whole genome shotgun (WGS) entry which is preliminary data.</text>
</comment>
<dbReference type="Proteomes" id="UP001287286">
    <property type="component" value="Unassembled WGS sequence"/>
</dbReference>
<sequence>MPGRQIKTCERCRLFKIKCDRQQPTCQQCRRVNAKCSLWPAATSSTSSGGTSPASADTSVTLLSAEASEAASARTLDSALPQHAHSPEIQDKAHGGAQQHAHDDANPARKRRRRACLSCVRCHRLKVKCDKKQPCTRCRLSGWGRQCAYTHRVEDEAEASYGPSTTTTTATTRDPSTPVSEEVMPFVITEEEPETVITTWHSRHRGLSHWKALLCRLDSLTDLKSRILHTATTDVAQQHTQCAQGRALPGNFPFNSPGAVRFAASPSLEPVRQLLETHRARHKTYVDAYLALYQPLHPILDPPRFLAEMARFWDNPADTHVNWLAEMLMVLALGNFAIESRGGRDPGSTVELCMAAEACLARTPFMLRPTVSTMRTLCLMLLAKQVINGTCWSFDSCWALLGVVVRLAVCLGIHRPEPPPDSPAVVFRDWEAGQLLWTTILYFDVQMAVTTGMPSCISADELLRDNGGLSWTFPTLATPTAAWHAVIHTACPTILQVVTRVNSEADRPSYTEIIEHSTKVRQLMGILERVRGPEVTPALRVAIDVFFRRVLLVLHRRHALEPDAPVRYPISYWSSLECSLALLVQQRELCDAEEEAAARIGEKSAEEAGYKPECDVRGMGPLADLYMLDFFAAALTASLHLLREDAPLADGFAIPPRRTILDTLEACTEVYAGKEHRSLCFHSGYRLLKAVVRELSDRAANAASAP</sequence>
<dbReference type="Proteomes" id="UP000245956">
    <property type="component" value="Unassembled WGS sequence"/>
</dbReference>
<reference evidence="9 11" key="2">
    <citation type="journal article" date="2016" name="Front. Microbiol.">
        <title>Genome and transcriptome sequences reveal the specific parasitism of the nematophagous Purpureocillium lilacinum 36-1.</title>
        <authorList>
            <person name="Xie J."/>
            <person name="Li S."/>
            <person name="Mo C."/>
            <person name="Xiao X."/>
            <person name="Peng D."/>
            <person name="Wang G."/>
            <person name="Xiao Y."/>
        </authorList>
    </citation>
    <scope>NUCLEOTIDE SEQUENCE [LARGE SCALE GENOMIC DNA]</scope>
    <source>
        <strain evidence="9 11">36-1</strain>
    </source>
</reference>
<comment type="subcellular location">
    <subcellularLocation>
        <location evidence="1">Nucleus</location>
    </subcellularLocation>
</comment>
<dbReference type="CDD" id="cd12148">
    <property type="entry name" value="fungal_TF_MHR"/>
    <property type="match status" value="1"/>
</dbReference>
<dbReference type="KEGG" id="plj:28892863"/>
<name>A0A179GTJ5_PURLI</name>
<dbReference type="SMART" id="SM00066">
    <property type="entry name" value="GAL4"/>
    <property type="match status" value="2"/>
</dbReference>
<dbReference type="Pfam" id="PF00172">
    <property type="entry name" value="Zn_clus"/>
    <property type="match status" value="2"/>
</dbReference>
<reference evidence="9" key="1">
    <citation type="submission" date="2015-05" db="EMBL/GenBank/DDBJ databases">
        <authorList>
            <person name="Wang D.B."/>
            <person name="Wang M."/>
        </authorList>
    </citation>
    <scope>NUCLEOTIDE SEQUENCE</scope>
    <source>
        <strain evidence="9">36-1</strain>
    </source>
</reference>
<dbReference type="RefSeq" id="XP_018173530.1">
    <property type="nucleotide sequence ID" value="XM_018327814.1"/>
</dbReference>
<dbReference type="OrthoDB" id="4236860at2759"/>
<keyword evidence="3" id="KW-0539">Nucleus</keyword>
<feature type="domain" description="Zn(2)-C6 fungal-type" evidence="5">
    <location>
        <begin position="8"/>
        <end position="38"/>
    </location>
</feature>
<evidence type="ECO:0000259" key="5">
    <source>
        <dbReference type="PROSITE" id="PS50048"/>
    </source>
</evidence>
<dbReference type="EMBL" id="LSBH01000004">
    <property type="protein sequence ID" value="OAQ80591.1"/>
    <property type="molecule type" value="Genomic_DNA"/>
</dbReference>
<evidence type="ECO:0000313" key="9">
    <source>
        <dbReference type="EMBL" id="PWI70851.1"/>
    </source>
</evidence>
<dbReference type="EMBL" id="LSBI01000016">
    <property type="protein sequence ID" value="OAQ75757.1"/>
    <property type="molecule type" value="Genomic_DNA"/>
</dbReference>
<keyword evidence="12" id="KW-1185">Reference proteome</keyword>
<dbReference type="STRING" id="33203.A0A179GTJ5"/>
<reference evidence="6 12" key="5">
    <citation type="journal article" date="2024" name="Microbiol. Resour. Announc.">
        <title>Genome annotations for the ascomycete fungi Trichoderma harzianum, Trichoderma aggressivum, and Purpureocillium lilacinum.</title>
        <authorList>
            <person name="Beijen E.P.W."/>
            <person name="Ohm R.A."/>
        </authorList>
    </citation>
    <scope>NUCLEOTIDE SEQUENCE [LARGE SCALE GENOMIC DNA]</scope>
    <source>
        <strain evidence="6 12">CBS 150709</strain>
    </source>
</reference>
<evidence type="ECO:0000256" key="3">
    <source>
        <dbReference type="ARBA" id="ARBA00023242"/>
    </source>
</evidence>
<feature type="region of interest" description="Disordered" evidence="4">
    <location>
        <begin position="157"/>
        <end position="179"/>
    </location>
</feature>
<dbReference type="PANTHER" id="PTHR31001">
    <property type="entry name" value="UNCHARACTERIZED TRANSCRIPTIONAL REGULATORY PROTEIN"/>
    <property type="match status" value="1"/>
</dbReference>
<evidence type="ECO:0000313" key="7">
    <source>
        <dbReference type="EMBL" id="OAQ75757.1"/>
    </source>
</evidence>
<evidence type="ECO:0000313" key="10">
    <source>
        <dbReference type="Proteomes" id="UP000078240"/>
    </source>
</evidence>
<reference evidence="8 10" key="3">
    <citation type="submission" date="2016-01" db="EMBL/GenBank/DDBJ databases">
        <title>Biosynthesis of antibiotic leucinostatins and their inhibition on Phytophthora in bio-control Purpureocillium lilacinum.</title>
        <authorList>
            <person name="Wang G."/>
            <person name="Liu Z."/>
            <person name="Lin R."/>
            <person name="Li E."/>
            <person name="Mao Z."/>
            <person name="Ling J."/>
            <person name="Yin W."/>
            <person name="Xie B."/>
        </authorList>
    </citation>
    <scope>NUCLEOTIDE SEQUENCE [LARGE SCALE GENOMIC DNA]</scope>
    <source>
        <strain evidence="8">PLBJ-1</strain>
        <strain evidence="7">PLFJ-1</strain>
    </source>
</reference>
<dbReference type="InterPro" id="IPR001138">
    <property type="entry name" value="Zn2Cys6_DnaBD"/>
</dbReference>
<dbReference type="Gene3D" id="4.10.240.10">
    <property type="entry name" value="Zn(2)-C6 fungal-type DNA-binding domain"/>
    <property type="match status" value="2"/>
</dbReference>
<protein>
    <submittedName>
        <fullName evidence="8">N-terminal binuclear Zn cluster-containing protein</fullName>
    </submittedName>
    <submittedName>
        <fullName evidence="6">Transcriptional regulator family: Fungal Specific TF</fullName>
    </submittedName>
</protein>
<gene>
    <name evidence="9" type="ORF">PCL_12219</name>
    <name evidence="6" type="ORF">Purlil1_5054</name>
    <name evidence="8" type="ORF">VFPBJ_06176</name>
    <name evidence="7" type="ORF">VFPFJ_10747</name>
</gene>
<dbReference type="EMBL" id="LCWV01000008">
    <property type="protein sequence ID" value="PWI70851.1"/>
    <property type="molecule type" value="Genomic_DNA"/>
</dbReference>
<dbReference type="EMBL" id="JAWRVI010000015">
    <property type="protein sequence ID" value="KAK4090382.1"/>
    <property type="molecule type" value="Genomic_DNA"/>
</dbReference>
<dbReference type="InterPro" id="IPR036864">
    <property type="entry name" value="Zn2-C6_fun-type_DNA-bd_sf"/>
</dbReference>
<dbReference type="OMA" id="CTEIWGR"/>
<dbReference type="GO" id="GO:0000981">
    <property type="term" value="F:DNA-binding transcription factor activity, RNA polymerase II-specific"/>
    <property type="evidence" value="ECO:0007669"/>
    <property type="project" value="InterPro"/>
</dbReference>
<dbReference type="Pfam" id="PF04082">
    <property type="entry name" value="Fungal_trans"/>
    <property type="match status" value="1"/>
</dbReference>
<dbReference type="SMART" id="SM00906">
    <property type="entry name" value="Fungal_trans"/>
    <property type="match status" value="1"/>
</dbReference>
<evidence type="ECO:0000313" key="6">
    <source>
        <dbReference type="EMBL" id="KAK4090382.1"/>
    </source>
</evidence>
<dbReference type="PROSITE" id="PS00463">
    <property type="entry name" value="ZN2_CY6_FUNGAL_1"/>
    <property type="match status" value="2"/>
</dbReference>
<accession>A0A179GTJ5</accession>
<evidence type="ECO:0000256" key="1">
    <source>
        <dbReference type="ARBA" id="ARBA00004123"/>
    </source>
</evidence>
<dbReference type="GO" id="GO:0005634">
    <property type="term" value="C:nucleus"/>
    <property type="evidence" value="ECO:0007669"/>
    <property type="project" value="UniProtKB-SubCell"/>
</dbReference>
<dbReference type="PROSITE" id="PS50048">
    <property type="entry name" value="ZN2_CY6_FUNGAL_2"/>
    <property type="match status" value="2"/>
</dbReference>
<proteinExistence type="predicted"/>
<dbReference type="Proteomes" id="UP000078240">
    <property type="component" value="Unassembled WGS sequence"/>
</dbReference>
<evidence type="ECO:0000313" key="11">
    <source>
        <dbReference type="Proteomes" id="UP000245956"/>
    </source>
</evidence>
<evidence type="ECO:0000256" key="2">
    <source>
        <dbReference type="ARBA" id="ARBA00022723"/>
    </source>
</evidence>
<reference evidence="6" key="4">
    <citation type="submission" date="2023-11" db="EMBL/GenBank/DDBJ databases">
        <authorList>
            <person name="Beijen E."/>
            <person name="Ohm R.A."/>
        </authorList>
    </citation>
    <scope>NUCLEOTIDE SEQUENCE</scope>
    <source>
        <strain evidence="6">CBS 150709</strain>
    </source>
</reference>
<dbReference type="GO" id="GO:0008270">
    <property type="term" value="F:zinc ion binding"/>
    <property type="evidence" value="ECO:0007669"/>
    <property type="project" value="InterPro"/>
</dbReference>
<dbReference type="GO" id="GO:0003677">
    <property type="term" value="F:DNA binding"/>
    <property type="evidence" value="ECO:0007669"/>
    <property type="project" value="InterPro"/>
</dbReference>
<evidence type="ECO:0000313" key="12">
    <source>
        <dbReference type="Proteomes" id="UP001287286"/>
    </source>
</evidence>
<evidence type="ECO:0000256" key="4">
    <source>
        <dbReference type="SAM" id="MobiDB-lite"/>
    </source>
</evidence>
<dbReference type="GeneID" id="28892863"/>
<keyword evidence="2" id="KW-0479">Metal-binding</keyword>
<dbReference type="CDD" id="cd00067">
    <property type="entry name" value="GAL4"/>
    <property type="match status" value="2"/>
</dbReference>
<dbReference type="InterPro" id="IPR050613">
    <property type="entry name" value="Sec_Metabolite_Reg"/>
</dbReference>
<dbReference type="AlphaFoldDB" id="A0A179GTJ5"/>
<dbReference type="InterPro" id="IPR007219">
    <property type="entry name" value="XnlR_reg_dom"/>
</dbReference>
<dbReference type="Proteomes" id="UP000078340">
    <property type="component" value="Unassembled WGS sequence"/>
</dbReference>
<evidence type="ECO:0000313" key="8">
    <source>
        <dbReference type="EMBL" id="OAQ80591.1"/>
    </source>
</evidence>
<dbReference type="GO" id="GO:0006351">
    <property type="term" value="P:DNA-templated transcription"/>
    <property type="evidence" value="ECO:0007669"/>
    <property type="project" value="InterPro"/>
</dbReference>
<dbReference type="SUPFAM" id="SSF57701">
    <property type="entry name" value="Zn2/Cys6 DNA-binding domain"/>
    <property type="match status" value="2"/>
</dbReference>